<name>A0A4Y7Q9S7_9AGAM</name>
<dbReference type="VEuPathDB" id="FungiDB:BD410DRAFT_682819"/>
<dbReference type="EMBL" id="ML170168">
    <property type="protein sequence ID" value="TDL24051.1"/>
    <property type="molecule type" value="Genomic_DNA"/>
</dbReference>
<feature type="non-terminal residue" evidence="1">
    <location>
        <position position="69"/>
    </location>
</feature>
<protein>
    <submittedName>
        <fullName evidence="1">Uncharacterized protein</fullName>
    </submittedName>
</protein>
<sequence length="69" mass="7873">HSLVYLHWFRPFASFDERLGMYKVNRTTRNLETCSEIISADRIYRACNLIPRLGAGGVDPSWTSANVAQ</sequence>
<dbReference type="OrthoDB" id="3244185at2759"/>
<evidence type="ECO:0000313" key="1">
    <source>
        <dbReference type="EMBL" id="TDL24051.1"/>
    </source>
</evidence>
<organism evidence="1 2">
    <name type="scientific">Rickenella mellea</name>
    <dbReference type="NCBI Taxonomy" id="50990"/>
    <lineage>
        <taxon>Eukaryota</taxon>
        <taxon>Fungi</taxon>
        <taxon>Dikarya</taxon>
        <taxon>Basidiomycota</taxon>
        <taxon>Agaricomycotina</taxon>
        <taxon>Agaricomycetes</taxon>
        <taxon>Hymenochaetales</taxon>
        <taxon>Rickenellaceae</taxon>
        <taxon>Rickenella</taxon>
    </lineage>
</organism>
<accession>A0A4Y7Q9S7</accession>
<dbReference type="AlphaFoldDB" id="A0A4Y7Q9S7"/>
<proteinExistence type="predicted"/>
<gene>
    <name evidence="1" type="ORF">BD410DRAFT_682819</name>
</gene>
<dbReference type="Proteomes" id="UP000294933">
    <property type="component" value="Unassembled WGS sequence"/>
</dbReference>
<reference evidence="1 2" key="1">
    <citation type="submission" date="2018-06" db="EMBL/GenBank/DDBJ databases">
        <title>A transcriptomic atlas of mushroom development highlights an independent origin of complex multicellularity.</title>
        <authorList>
            <consortium name="DOE Joint Genome Institute"/>
            <person name="Krizsan K."/>
            <person name="Almasi E."/>
            <person name="Merenyi Z."/>
            <person name="Sahu N."/>
            <person name="Viragh M."/>
            <person name="Koszo T."/>
            <person name="Mondo S."/>
            <person name="Kiss B."/>
            <person name="Balint B."/>
            <person name="Kues U."/>
            <person name="Barry K."/>
            <person name="Hegedus J.C."/>
            <person name="Henrissat B."/>
            <person name="Johnson J."/>
            <person name="Lipzen A."/>
            <person name="Ohm R."/>
            <person name="Nagy I."/>
            <person name="Pangilinan J."/>
            <person name="Yan J."/>
            <person name="Xiong Y."/>
            <person name="Grigoriev I.V."/>
            <person name="Hibbett D.S."/>
            <person name="Nagy L.G."/>
        </authorList>
    </citation>
    <scope>NUCLEOTIDE SEQUENCE [LARGE SCALE GENOMIC DNA]</scope>
    <source>
        <strain evidence="1 2">SZMC22713</strain>
    </source>
</reference>
<feature type="non-terminal residue" evidence="1">
    <location>
        <position position="1"/>
    </location>
</feature>
<keyword evidence="2" id="KW-1185">Reference proteome</keyword>
<evidence type="ECO:0000313" key="2">
    <source>
        <dbReference type="Proteomes" id="UP000294933"/>
    </source>
</evidence>